<dbReference type="Proteomes" id="UP000187203">
    <property type="component" value="Unassembled WGS sequence"/>
</dbReference>
<protein>
    <recommendedName>
        <fullName evidence="3">SHSP domain-containing protein</fullName>
    </recommendedName>
</protein>
<dbReference type="EMBL" id="AWUE01014902">
    <property type="protein sequence ID" value="OMP00839.1"/>
    <property type="molecule type" value="Genomic_DNA"/>
</dbReference>
<evidence type="ECO:0008006" key="3">
    <source>
        <dbReference type="Google" id="ProtNLM"/>
    </source>
</evidence>
<keyword evidence="2" id="KW-1185">Reference proteome</keyword>
<dbReference type="PANTHER" id="PTHR34661">
    <property type="entry name" value="INCREASED DNA METHYLATION 3"/>
    <property type="match status" value="1"/>
</dbReference>
<dbReference type="InterPro" id="IPR039321">
    <property type="entry name" value="IDM2/3-like"/>
</dbReference>
<name>A0A1R3K178_9ROSI</name>
<dbReference type="InterPro" id="IPR008978">
    <property type="entry name" value="HSP20-like_chaperone"/>
</dbReference>
<sequence length="149" mass="15964">MDVQDAGHHHPKLNPAVVFTGSAKNCKSGLPIGLIDIGVSQNAFLFRVALSGTRSDQSKVKCEIQRDGRVVIQGTITKGTELLQGCSSICQMKVQQMPTAGPLTISFNLPGPVDPRLVSPTFRPDGILEVMVLRYRGPSDPVDGWGLPS</sequence>
<dbReference type="Gene3D" id="2.60.40.790">
    <property type="match status" value="1"/>
</dbReference>
<organism evidence="1 2">
    <name type="scientific">Corchorus olitorius</name>
    <dbReference type="NCBI Taxonomy" id="93759"/>
    <lineage>
        <taxon>Eukaryota</taxon>
        <taxon>Viridiplantae</taxon>
        <taxon>Streptophyta</taxon>
        <taxon>Embryophyta</taxon>
        <taxon>Tracheophyta</taxon>
        <taxon>Spermatophyta</taxon>
        <taxon>Magnoliopsida</taxon>
        <taxon>eudicotyledons</taxon>
        <taxon>Gunneridae</taxon>
        <taxon>Pentapetalae</taxon>
        <taxon>rosids</taxon>
        <taxon>malvids</taxon>
        <taxon>Malvales</taxon>
        <taxon>Malvaceae</taxon>
        <taxon>Grewioideae</taxon>
        <taxon>Apeibeae</taxon>
        <taxon>Corchorus</taxon>
    </lineage>
</organism>
<comment type="caution">
    <text evidence="1">The sequence shown here is derived from an EMBL/GenBank/DDBJ whole genome shotgun (WGS) entry which is preliminary data.</text>
</comment>
<dbReference type="AlphaFoldDB" id="A0A1R3K178"/>
<dbReference type="CDD" id="cd06464">
    <property type="entry name" value="ACD_sHsps-like"/>
    <property type="match status" value="1"/>
</dbReference>
<proteinExistence type="predicted"/>
<dbReference type="STRING" id="93759.A0A1R3K178"/>
<evidence type="ECO:0000313" key="2">
    <source>
        <dbReference type="Proteomes" id="UP000187203"/>
    </source>
</evidence>
<dbReference type="OrthoDB" id="1211981at2759"/>
<gene>
    <name evidence="1" type="ORF">COLO4_12316</name>
</gene>
<dbReference type="GO" id="GO:0005634">
    <property type="term" value="C:nucleus"/>
    <property type="evidence" value="ECO:0007669"/>
    <property type="project" value="TreeGrafter"/>
</dbReference>
<reference evidence="2" key="1">
    <citation type="submission" date="2013-09" db="EMBL/GenBank/DDBJ databases">
        <title>Corchorus olitorius genome sequencing.</title>
        <authorList>
            <person name="Alam M."/>
            <person name="Haque M.S."/>
            <person name="Islam M.S."/>
            <person name="Emdad E.M."/>
            <person name="Islam M.M."/>
            <person name="Ahmed B."/>
            <person name="Halim A."/>
            <person name="Hossen Q.M.M."/>
            <person name="Hossain M.Z."/>
            <person name="Ahmed R."/>
            <person name="Khan M.M."/>
            <person name="Islam R."/>
            <person name="Rashid M.M."/>
            <person name="Khan S.A."/>
            <person name="Rahman M.S."/>
            <person name="Alam M."/>
            <person name="Yahiya A.S."/>
            <person name="Khan M.S."/>
            <person name="Azam M.S."/>
            <person name="Haque T."/>
            <person name="Lashkar M.Z.H."/>
            <person name="Akhand A.I."/>
            <person name="Morshed G."/>
            <person name="Roy S."/>
            <person name="Uddin K.S."/>
            <person name="Rabeya T."/>
            <person name="Hossain A.S."/>
            <person name="Chowdhury A."/>
            <person name="Snigdha A.R."/>
            <person name="Mortoza M.S."/>
            <person name="Matin S.A."/>
            <person name="Hoque S.M.E."/>
            <person name="Islam M.K."/>
            <person name="Roy D.K."/>
            <person name="Haider R."/>
            <person name="Moosa M.M."/>
            <person name="Elias S.M."/>
            <person name="Hasan A.M."/>
            <person name="Jahan S."/>
            <person name="Shafiuddin M."/>
            <person name="Mahmood N."/>
            <person name="Shommy N.S."/>
        </authorList>
    </citation>
    <scope>NUCLEOTIDE SEQUENCE [LARGE SCALE GENOMIC DNA]</scope>
    <source>
        <strain evidence="2">cv. O-4</strain>
    </source>
</reference>
<evidence type="ECO:0000313" key="1">
    <source>
        <dbReference type="EMBL" id="OMP00839.1"/>
    </source>
</evidence>
<dbReference type="PANTHER" id="PTHR34661:SF2">
    <property type="entry name" value="SHSP DOMAIN-CONTAINING PROTEIN"/>
    <property type="match status" value="1"/>
</dbReference>
<accession>A0A1R3K178</accession>